<evidence type="ECO:0000256" key="10">
    <source>
        <dbReference type="ARBA" id="ARBA00022989"/>
    </source>
</evidence>
<proteinExistence type="inferred from homology"/>
<evidence type="ECO:0000256" key="13">
    <source>
        <dbReference type="ARBA" id="ARBA00023239"/>
    </source>
</evidence>
<evidence type="ECO:0000256" key="11">
    <source>
        <dbReference type="ARBA" id="ARBA00022998"/>
    </source>
</evidence>
<dbReference type="GO" id="GO:0046872">
    <property type="term" value="F:metal ion binding"/>
    <property type="evidence" value="ECO:0007669"/>
    <property type="project" value="UniProtKB-KW"/>
</dbReference>
<dbReference type="Pfam" id="PF00211">
    <property type="entry name" value="Guanylate_cyc"/>
    <property type="match status" value="2"/>
</dbReference>
<evidence type="ECO:0000313" key="18">
    <source>
        <dbReference type="EnsemblMetazoa" id="GBRI004889-PA"/>
    </source>
</evidence>
<comment type="cofactor">
    <cofactor evidence="2">
        <name>Mg(2+)</name>
        <dbReference type="ChEBI" id="CHEBI:18420"/>
    </cofactor>
</comment>
<feature type="transmembrane region" description="Helical" evidence="16">
    <location>
        <begin position="1337"/>
        <end position="1354"/>
    </location>
</feature>
<evidence type="ECO:0000256" key="6">
    <source>
        <dbReference type="ARBA" id="ARBA00022723"/>
    </source>
</evidence>
<dbReference type="PROSITE" id="PS00452">
    <property type="entry name" value="GUANYLATE_CYCLASE_1"/>
    <property type="match status" value="2"/>
</dbReference>
<dbReference type="InterPro" id="IPR018297">
    <property type="entry name" value="A/G_cyclase_CS"/>
</dbReference>
<dbReference type="GO" id="GO:0004016">
    <property type="term" value="F:adenylate cyclase activity"/>
    <property type="evidence" value="ECO:0007669"/>
    <property type="project" value="UniProtKB-EC"/>
</dbReference>
<dbReference type="EC" id="4.6.1.1" evidence="4"/>
<comment type="similarity">
    <text evidence="14">Belongs to the adenylyl cyclase class-4/guanylyl cyclase family.</text>
</comment>
<dbReference type="VEuPathDB" id="VectorBase:GBRI004889"/>
<comment type="subcellular location">
    <subcellularLocation>
        <location evidence="3">Membrane</location>
        <topology evidence="3">Multi-pass membrane protein</topology>
    </subcellularLocation>
</comment>
<evidence type="ECO:0000256" key="3">
    <source>
        <dbReference type="ARBA" id="ARBA00004141"/>
    </source>
</evidence>
<keyword evidence="9" id="KW-0460">Magnesium</keyword>
<dbReference type="Proteomes" id="UP000091820">
    <property type="component" value="Unassembled WGS sequence"/>
</dbReference>
<keyword evidence="19" id="KW-1185">Reference proteome</keyword>
<dbReference type="Pfam" id="PF06327">
    <property type="entry name" value="Adcy_cons_dom"/>
    <property type="match status" value="1"/>
</dbReference>
<keyword evidence="5 16" id="KW-0812">Transmembrane</keyword>
<evidence type="ECO:0000256" key="5">
    <source>
        <dbReference type="ARBA" id="ARBA00022692"/>
    </source>
</evidence>
<dbReference type="SUPFAM" id="SSF55073">
    <property type="entry name" value="Nucleotide cyclase"/>
    <property type="match status" value="2"/>
</dbReference>
<keyword evidence="11" id="KW-0115">cAMP biosynthesis</keyword>
<dbReference type="CDD" id="cd07302">
    <property type="entry name" value="CHD"/>
    <property type="match status" value="2"/>
</dbReference>
<dbReference type="GO" id="GO:0035556">
    <property type="term" value="P:intracellular signal transduction"/>
    <property type="evidence" value="ECO:0007669"/>
    <property type="project" value="InterPro"/>
</dbReference>
<evidence type="ECO:0000256" key="8">
    <source>
        <dbReference type="ARBA" id="ARBA00022840"/>
    </source>
</evidence>
<reference evidence="19" key="1">
    <citation type="submission" date="2014-03" db="EMBL/GenBank/DDBJ databases">
        <authorList>
            <person name="Aksoy S."/>
            <person name="Warren W."/>
            <person name="Wilson R.K."/>
        </authorList>
    </citation>
    <scope>NUCLEOTIDE SEQUENCE [LARGE SCALE GENOMIC DNA]</scope>
    <source>
        <strain evidence="19">IAEA</strain>
    </source>
</reference>
<evidence type="ECO:0000256" key="12">
    <source>
        <dbReference type="ARBA" id="ARBA00023136"/>
    </source>
</evidence>
<feature type="region of interest" description="Disordered" evidence="15">
    <location>
        <begin position="37"/>
        <end position="56"/>
    </location>
</feature>
<feature type="domain" description="Guanylate cyclase" evidence="17">
    <location>
        <begin position="872"/>
        <end position="999"/>
    </location>
</feature>
<dbReference type="GO" id="GO:0005524">
    <property type="term" value="F:ATP binding"/>
    <property type="evidence" value="ECO:0007669"/>
    <property type="project" value="UniProtKB-KW"/>
</dbReference>
<evidence type="ECO:0000256" key="1">
    <source>
        <dbReference type="ARBA" id="ARBA00001593"/>
    </source>
</evidence>
<dbReference type="FunFam" id="3.30.70.1230:FF:000082">
    <property type="entry name" value="Adenylate cyclase type 6"/>
    <property type="match status" value="1"/>
</dbReference>
<evidence type="ECO:0000256" key="7">
    <source>
        <dbReference type="ARBA" id="ARBA00022741"/>
    </source>
</evidence>
<feature type="compositionally biased region" description="Polar residues" evidence="15">
    <location>
        <begin position="1680"/>
        <end position="1690"/>
    </location>
</feature>
<dbReference type="STRING" id="37001.A0A1A9W399"/>
<keyword evidence="7" id="KW-0547">Nucleotide-binding</keyword>
<keyword evidence="13 14" id="KW-0456">Lyase</keyword>
<feature type="transmembrane region" description="Helical" evidence="16">
    <location>
        <begin position="1154"/>
        <end position="1175"/>
    </location>
</feature>
<evidence type="ECO:0000256" key="14">
    <source>
        <dbReference type="RuleBase" id="RU000405"/>
    </source>
</evidence>
<dbReference type="GO" id="GO:0007189">
    <property type="term" value="P:adenylate cyclase-activating G protein-coupled receptor signaling pathway"/>
    <property type="evidence" value="ECO:0007669"/>
    <property type="project" value="TreeGrafter"/>
</dbReference>
<reference evidence="18" key="2">
    <citation type="submission" date="2020-05" db="UniProtKB">
        <authorList>
            <consortium name="EnsemblMetazoa"/>
        </authorList>
    </citation>
    <scope>IDENTIFICATION</scope>
    <source>
        <strain evidence="18">IAEA</strain>
    </source>
</reference>
<name>A0A1A9W399_9MUSC</name>
<feature type="region of interest" description="Disordered" evidence="15">
    <location>
        <begin position="63"/>
        <end position="84"/>
    </location>
</feature>
<feature type="transmembrane region" description="Helical" evidence="16">
    <location>
        <begin position="1374"/>
        <end position="1393"/>
    </location>
</feature>
<feature type="transmembrane region" description="Helical" evidence="16">
    <location>
        <begin position="1311"/>
        <end position="1330"/>
    </location>
</feature>
<feature type="region of interest" description="Disordered" evidence="15">
    <location>
        <begin position="1631"/>
        <end position="1714"/>
    </location>
</feature>
<comment type="catalytic activity">
    <reaction evidence="1">
        <text>ATP = 3',5'-cyclic AMP + diphosphate</text>
        <dbReference type="Rhea" id="RHEA:15389"/>
        <dbReference type="ChEBI" id="CHEBI:30616"/>
        <dbReference type="ChEBI" id="CHEBI:33019"/>
        <dbReference type="ChEBI" id="CHEBI:58165"/>
        <dbReference type="EC" id="4.6.1.1"/>
    </reaction>
</comment>
<keyword evidence="6" id="KW-0479">Metal-binding</keyword>
<feature type="transmembrane region" description="Helical" evidence="16">
    <location>
        <begin position="706"/>
        <end position="722"/>
    </location>
</feature>
<evidence type="ECO:0000256" key="4">
    <source>
        <dbReference type="ARBA" id="ARBA00012201"/>
    </source>
</evidence>
<evidence type="ECO:0000256" key="9">
    <source>
        <dbReference type="ARBA" id="ARBA00022842"/>
    </source>
</evidence>
<dbReference type="PROSITE" id="PS50125">
    <property type="entry name" value="GUANYLATE_CYCLASE_2"/>
    <property type="match status" value="2"/>
</dbReference>
<dbReference type="PANTHER" id="PTHR45627">
    <property type="entry name" value="ADENYLATE CYCLASE TYPE 1"/>
    <property type="match status" value="1"/>
</dbReference>
<evidence type="ECO:0000313" key="19">
    <source>
        <dbReference type="Proteomes" id="UP000091820"/>
    </source>
</evidence>
<dbReference type="InterPro" id="IPR001054">
    <property type="entry name" value="A/G_cyclase"/>
</dbReference>
<dbReference type="GO" id="GO:0006171">
    <property type="term" value="P:cAMP biosynthetic process"/>
    <property type="evidence" value="ECO:0007669"/>
    <property type="project" value="UniProtKB-KW"/>
</dbReference>
<accession>A0A1A9W399</accession>
<keyword evidence="12 16" id="KW-0472">Membrane</keyword>
<organism evidence="18 19">
    <name type="scientific">Glossina brevipalpis</name>
    <dbReference type="NCBI Taxonomy" id="37001"/>
    <lineage>
        <taxon>Eukaryota</taxon>
        <taxon>Metazoa</taxon>
        <taxon>Ecdysozoa</taxon>
        <taxon>Arthropoda</taxon>
        <taxon>Hexapoda</taxon>
        <taxon>Insecta</taxon>
        <taxon>Pterygota</taxon>
        <taxon>Neoptera</taxon>
        <taxon>Endopterygota</taxon>
        <taxon>Diptera</taxon>
        <taxon>Brachycera</taxon>
        <taxon>Muscomorpha</taxon>
        <taxon>Hippoboscoidea</taxon>
        <taxon>Glossinidae</taxon>
        <taxon>Glossina</taxon>
    </lineage>
</organism>
<feature type="compositionally biased region" description="Basic and acidic residues" evidence="15">
    <location>
        <begin position="1639"/>
        <end position="1676"/>
    </location>
</feature>
<feature type="transmembrane region" description="Helical" evidence="16">
    <location>
        <begin position="240"/>
        <end position="258"/>
    </location>
</feature>
<feature type="transmembrane region" description="Helical" evidence="16">
    <location>
        <begin position="728"/>
        <end position="747"/>
    </location>
</feature>
<feature type="compositionally biased region" description="Polar residues" evidence="15">
    <location>
        <begin position="68"/>
        <end position="84"/>
    </location>
</feature>
<dbReference type="Gene3D" id="3.30.70.1230">
    <property type="entry name" value="Nucleotide cyclase"/>
    <property type="match status" value="2"/>
</dbReference>
<dbReference type="SMART" id="SM00044">
    <property type="entry name" value="CYCc"/>
    <property type="match status" value="2"/>
</dbReference>
<keyword evidence="8" id="KW-0067">ATP-binding</keyword>
<feature type="region of interest" description="Disordered" evidence="15">
    <location>
        <begin position="579"/>
        <end position="607"/>
    </location>
</feature>
<dbReference type="InterPro" id="IPR029787">
    <property type="entry name" value="Nucleotide_cyclase"/>
</dbReference>
<dbReference type="GO" id="GO:0005886">
    <property type="term" value="C:plasma membrane"/>
    <property type="evidence" value="ECO:0007669"/>
    <property type="project" value="InterPro"/>
</dbReference>
<evidence type="ECO:0000259" key="17">
    <source>
        <dbReference type="PROSITE" id="PS50125"/>
    </source>
</evidence>
<dbReference type="FunFam" id="3.30.70.1230:FF:000002">
    <property type="entry name" value="Adenylate cyclase"/>
    <property type="match status" value="1"/>
</dbReference>
<feature type="domain" description="Guanylate cyclase" evidence="17">
    <location>
        <begin position="1461"/>
        <end position="1577"/>
    </location>
</feature>
<evidence type="ECO:0000256" key="2">
    <source>
        <dbReference type="ARBA" id="ARBA00001946"/>
    </source>
</evidence>
<dbReference type="InterPro" id="IPR032628">
    <property type="entry name" value="AC_N"/>
</dbReference>
<protein>
    <recommendedName>
        <fullName evidence="4">adenylate cyclase</fullName>
        <ecNumber evidence="4">4.6.1.1</ecNumber>
    </recommendedName>
</protein>
<keyword evidence="10 16" id="KW-1133">Transmembrane helix</keyword>
<feature type="compositionally biased region" description="Low complexity" evidence="15">
    <location>
        <begin position="44"/>
        <end position="56"/>
    </location>
</feature>
<dbReference type="InterPro" id="IPR009398">
    <property type="entry name" value="Adcy_conserved_dom"/>
</dbReference>
<sequence>MSTKNSNANNQIIRSLSSESQKKDWSKRLSLRGIRHYGVGSGGSSTTTAASCSGNCSKEESRKHKFFNRSSSLKQPTNSQLQQSSGLEANIQNSTGTLTQMQAPSTPKKSNWEVIEHFNTSAKGGKAVVSSSLIAAGITRCNIDESLDSTNSSSTCQSPMVYQRDEAHLLQQNSDASDTARNVEANANTTTVISPTISFWFRLNRVILRLCSAHQFKNLQVEMLYQRYFLRMNQSTTTHVLLLLLALIVALTSAHILFCTAQLKRYLTTNVTEFQSQPTENLLTSVVSEATLYQLQLPPTPVPQQPTLNYTNHQKEENPHETYQHRQVTGDLSSTMKTLQPQRLRNANLIHELPSGGKTLHSAQQHYQQYHNIEWQQSYALLSAGDSWERRKRNKQLYGRSHKHRCKRLSLQVAKPHTTPMMYHSRSSKVSYHTVTTTASTLNRQSVIKHEQAYRQQQLKQQSGNHNNRLAVAQEIPGRMYKDNKLSLTESKIHRNVKKKIPLITLRQHEVNLKRLLTEMHQQSEKRRYERYIPMKVKKYSINTFQESLQPTNLFISSSATLHNKVVNQRNNLLSKHFNQQQEEKELQKREQEQKQEEEHHGHNEEFPIISMALTSSSDSISSSLNDNIVLNKLIISSSSNNNPSITTSTRPDNIFASPIHSSAEATFAYVPTTNDNNDNHNNDDDNDNNVGVLLCILSKPAMNEIFLVLVSYVIVGTFVAIEIVVGYATLPSICCAIFIYMTYTMLPLRLRESLVGGFILSSIHIYTSLRYVDGIFHWQELFCTLTALFLSNLTGIYTHWPKEKAQRKAFIETRQCIEARLRTQRENQQQERLLLSVLPRHVAMEMKDDIAGQPRDTQFHKIYIQRHDNVSILFADICGFTSLSDQCTAEELVRLLNELFARFDRLAAEHHCLRIKLLGDCYYCVSGLPEPRPDHAHCAVEMGLDMIDAIALVREVMAVNVNMRVGIHTGRVHCGVLGLVKWQFDVWSNDVTLANHMESGGIPGRVHITKETLKCLDGDYEVELGKGAERNSYLKDHQIETYLIVPGDIYRPHKKSRNRLQVNGNISKELRMMGHGSMQKNTSKFGFNDNTELTKDPEDEVNEYLMRAIDARSIDHLRAEHCKSILLSFKDQNLEKKVLTSKSSKSKNVRNNIYNVAMTCIVIALLFILTLLVACHDFNNEFPSSIKRFSLKIHSNRMLSQCFAFLTVQEIFLNNGNPLISSSEVYTVVEQKNNDNMNMTTLPGANYIGEQQQQSTVKGILTFFDESLVESNEKITSSSSLSSSMSSSANLLLNTPTEENESNKSYFCDYFLALNTFLLLTLLSMMTCATYQVLRILLKFILLMLTAVFYMSSSMYLLARKEIRLTMFNEEALLRYIIDSIFLFAFMLTLIFHSHQTEATYRLDFIWKLQATEEKEDMEHLQAYNRKLLENILPVHVAEHFLSRDKNIDDLYHEQCESVCILFASIPNFSEFYVELEANNEGVECLRLLNEIIADFDELLSEERFRFIEKIKSTGATYMAASGLTAQTCDQINYHHVTAMADYGINIGAVVAGVIGARKPQYDIWGNAVNVASRMDSTGLVDHIQVTEEIYQILKPRNYDLTCRGSINVKGKGTMITYFLKGQSAVNQAKDSVPIDESQSRGDNALKIEITEEPNERLNESKSKNSFDDKQHNADPELTISNQVSSTFTESEDLSPDVDVNSNTSNVTAERRKSLCRQHNISSSFGTTVSSSGISVTPCISNSSSVVTVGTLPTFTKNNSTSVDNSSSEGASVFSKVNFVPRTALDDIRDTVDTDKTTQLRDSIENLEILLKNNISLSDLSSKQQLNLRSSETSKSFNKKDTIVNYKMEDHLRRQQKSDANSTVTTINKNITTTVTTEHTTISLPSPLNNNLLLDGQRLLAYSTKGNDCTKWLKVSRKRRIKTSQSLSPLEVKNKLYPLPNSRSMIIMTNNSSQSSIQSSPTSQIKPIFCTKE</sequence>
<feature type="region of interest" description="Disordered" evidence="15">
    <location>
        <begin position="1"/>
        <end position="24"/>
    </location>
</feature>
<evidence type="ECO:0000256" key="16">
    <source>
        <dbReference type="SAM" id="Phobius"/>
    </source>
</evidence>
<feature type="compositionally biased region" description="Basic and acidic residues" evidence="15">
    <location>
        <begin position="582"/>
        <end position="606"/>
    </location>
</feature>
<evidence type="ECO:0000256" key="15">
    <source>
        <dbReference type="SAM" id="MobiDB-lite"/>
    </source>
</evidence>
<dbReference type="EnsemblMetazoa" id="GBRI004889-RA">
    <property type="protein sequence ID" value="GBRI004889-PA"/>
    <property type="gene ID" value="GBRI004889"/>
</dbReference>
<dbReference type="Pfam" id="PF16214">
    <property type="entry name" value="AC_N"/>
    <property type="match status" value="1"/>
</dbReference>
<dbReference type="PANTHER" id="PTHR45627:SF16">
    <property type="entry name" value="ADENYLATE CYCLASE"/>
    <property type="match status" value="1"/>
</dbReference>
<feature type="compositionally biased region" description="Polar residues" evidence="15">
    <location>
        <begin position="1"/>
        <end position="19"/>
    </location>
</feature>